<evidence type="ECO:0000313" key="3">
    <source>
        <dbReference type="EMBL" id="CAG8955960.1"/>
    </source>
</evidence>
<feature type="domain" description="Heterokaryon incompatibility" evidence="2">
    <location>
        <begin position="64"/>
        <end position="209"/>
    </location>
</feature>
<dbReference type="InterPro" id="IPR010730">
    <property type="entry name" value="HET"/>
</dbReference>
<name>A0A9N9KX34_9HELO</name>
<feature type="compositionally biased region" description="Basic and acidic residues" evidence="1">
    <location>
        <begin position="1"/>
        <end position="10"/>
    </location>
</feature>
<evidence type="ECO:0000259" key="2">
    <source>
        <dbReference type="Pfam" id="PF06985"/>
    </source>
</evidence>
<dbReference type="EMBL" id="CAJVRL010000067">
    <property type="protein sequence ID" value="CAG8955960.1"/>
    <property type="molecule type" value="Genomic_DNA"/>
</dbReference>
<accession>A0A9N9KX34</accession>
<feature type="compositionally biased region" description="Polar residues" evidence="1">
    <location>
        <begin position="11"/>
        <end position="24"/>
    </location>
</feature>
<comment type="caution">
    <text evidence="3">The sequence shown here is derived from an EMBL/GenBank/DDBJ whole genome shotgun (WGS) entry which is preliminary data.</text>
</comment>
<dbReference type="Pfam" id="PF06985">
    <property type="entry name" value="HET"/>
    <property type="match status" value="1"/>
</dbReference>
<organism evidence="3 4">
    <name type="scientific">Hymenoscyphus fraxineus</name>
    <dbReference type="NCBI Taxonomy" id="746836"/>
    <lineage>
        <taxon>Eukaryota</taxon>
        <taxon>Fungi</taxon>
        <taxon>Dikarya</taxon>
        <taxon>Ascomycota</taxon>
        <taxon>Pezizomycotina</taxon>
        <taxon>Leotiomycetes</taxon>
        <taxon>Helotiales</taxon>
        <taxon>Helotiaceae</taxon>
        <taxon>Hymenoscyphus</taxon>
    </lineage>
</organism>
<reference evidence="3" key="1">
    <citation type="submission" date="2021-07" db="EMBL/GenBank/DDBJ databases">
        <authorList>
            <person name="Durling M."/>
        </authorList>
    </citation>
    <scope>NUCLEOTIDE SEQUENCE</scope>
</reference>
<sequence>MKPFSKHTESHAQSNTQESPSSPSLYDELNVKTLDIRILKLLPGTEEIFCTLSRVSCIPKYPEYTALSYCWGGTSEKKSIWINGLFVSITKNLFEALKVLRQRNISVLWIDAICINQDDAAEKSHQVQRMAQVYRNASQTVAWLGRDNPYPDEVFDVLTLLASRQLSKSCKEEIMLEQPSRSLKAATKVEALNSFVSIPYWERTWIIQELALSRNVVFIWDEQLWDETTIHAAVGSIRWITRLPDKLPDWATMRGVFLAISHFRQKQSSPISMLLSDTTLSKATEQHDKIFAILGLAEEGFKLTPEVDYSKPLNDILRSAMILSFTTVKEETTGTCRPMDLICLGDPTKPKRLSLPSWVIDWKTLWDSSYKWSYQFSSPAHRGLRNKYCACGLMPASIDFSEDDRTMIASGYVFDTIQSLSKASTSIHNDPKTLPPEVTDTPDCTRFGVYGTQISLRNAIWRSLVHDRGEENTIPLRSSEAPAVFEHYFQVCLSEKTLLHPRDLRFSRYLSERIGTMLVFGKTIEDWAQSGKEECFTLEGSSSPSMEDFKYSLAFRNFGRRFMITKKGYVGIAHAQGQMGDSIVLLRGCTMPMILRKCDGGWRVVGEAYVHGIMNGEAWREREEEEMETFYLK</sequence>
<dbReference type="Proteomes" id="UP000696280">
    <property type="component" value="Unassembled WGS sequence"/>
</dbReference>
<evidence type="ECO:0000256" key="1">
    <source>
        <dbReference type="SAM" id="MobiDB-lite"/>
    </source>
</evidence>
<evidence type="ECO:0000313" key="4">
    <source>
        <dbReference type="Proteomes" id="UP000696280"/>
    </source>
</evidence>
<dbReference type="InterPro" id="IPR052895">
    <property type="entry name" value="HetReg/Transcr_Mod"/>
</dbReference>
<dbReference type="PANTHER" id="PTHR24148">
    <property type="entry name" value="ANKYRIN REPEAT DOMAIN-CONTAINING PROTEIN 39 HOMOLOG-RELATED"/>
    <property type="match status" value="1"/>
</dbReference>
<dbReference type="OrthoDB" id="265717at2759"/>
<dbReference type="PANTHER" id="PTHR24148:SF73">
    <property type="entry name" value="HET DOMAIN PROTEIN (AFU_ORTHOLOGUE AFUA_8G01020)"/>
    <property type="match status" value="1"/>
</dbReference>
<keyword evidence="4" id="KW-1185">Reference proteome</keyword>
<protein>
    <recommendedName>
        <fullName evidence="2">Heterokaryon incompatibility domain-containing protein</fullName>
    </recommendedName>
</protein>
<gene>
    <name evidence="3" type="ORF">HYFRA_00008814</name>
</gene>
<proteinExistence type="predicted"/>
<feature type="region of interest" description="Disordered" evidence="1">
    <location>
        <begin position="1"/>
        <end position="24"/>
    </location>
</feature>
<dbReference type="AlphaFoldDB" id="A0A9N9KX34"/>
<dbReference type="Pfam" id="PF26639">
    <property type="entry name" value="Het-6_barrel"/>
    <property type="match status" value="1"/>
</dbReference>